<evidence type="ECO:0000313" key="3">
    <source>
        <dbReference type="Proteomes" id="UP001499930"/>
    </source>
</evidence>
<comment type="caution">
    <text evidence="2">The sequence shown here is derived from an EMBL/GenBank/DDBJ whole genome shotgun (WGS) entry which is preliminary data.</text>
</comment>
<dbReference type="InterPro" id="IPR020941">
    <property type="entry name" value="SUFU-like_domain"/>
</dbReference>
<sequence length="201" mass="22611">MDESHARGKRADVDEAHDALRDHLEDFFQGHQVDCLPGVAGPIEERIPGFRIFRIGPGPRFGDWTYVTSGCAGTGSADGHDLEFVLTARTDDWQHLESVTMNAYYHAGPPHQRLDHGHVVPINRPWFADSACDRYLSSLPYPFGPDFEVCTWDGGHARILWLLPITPAERDLIMNAGLEAFESLFEEKQVDYTDPHRPSVT</sequence>
<evidence type="ECO:0000313" key="2">
    <source>
        <dbReference type="EMBL" id="GAA3008585.1"/>
    </source>
</evidence>
<protein>
    <submittedName>
        <fullName evidence="2">Suppressor of fused domain protein</fullName>
    </submittedName>
</protein>
<accession>A0ABN3Y6B3</accession>
<reference evidence="2 3" key="1">
    <citation type="journal article" date="2019" name="Int. J. Syst. Evol. Microbiol.">
        <title>The Global Catalogue of Microorganisms (GCM) 10K type strain sequencing project: providing services to taxonomists for standard genome sequencing and annotation.</title>
        <authorList>
            <consortium name="The Broad Institute Genomics Platform"/>
            <consortium name="The Broad Institute Genome Sequencing Center for Infectious Disease"/>
            <person name="Wu L."/>
            <person name="Ma J."/>
        </authorList>
    </citation>
    <scope>NUCLEOTIDE SEQUENCE [LARGE SCALE GENOMIC DNA]</scope>
    <source>
        <strain evidence="2 3">JCM 3106</strain>
    </source>
</reference>
<keyword evidence="3" id="KW-1185">Reference proteome</keyword>
<organism evidence="2 3">
    <name type="scientific">Streptosporangium longisporum</name>
    <dbReference type="NCBI Taxonomy" id="46187"/>
    <lineage>
        <taxon>Bacteria</taxon>
        <taxon>Bacillati</taxon>
        <taxon>Actinomycetota</taxon>
        <taxon>Actinomycetes</taxon>
        <taxon>Streptosporangiales</taxon>
        <taxon>Streptosporangiaceae</taxon>
        <taxon>Streptosporangium</taxon>
    </lineage>
</organism>
<dbReference type="Pfam" id="PF05076">
    <property type="entry name" value="SUFU"/>
    <property type="match status" value="1"/>
</dbReference>
<name>A0ABN3Y6B3_9ACTN</name>
<dbReference type="Proteomes" id="UP001499930">
    <property type="component" value="Unassembled WGS sequence"/>
</dbReference>
<proteinExistence type="predicted"/>
<feature type="domain" description="Suppressor of fused-like" evidence="1">
    <location>
        <begin position="51"/>
        <end position="198"/>
    </location>
</feature>
<gene>
    <name evidence="2" type="ORF">GCM10017559_33680</name>
</gene>
<evidence type="ECO:0000259" key="1">
    <source>
        <dbReference type="Pfam" id="PF05076"/>
    </source>
</evidence>
<dbReference type="EMBL" id="BAAAWD010000007">
    <property type="protein sequence ID" value="GAA3008585.1"/>
    <property type="molecule type" value="Genomic_DNA"/>
</dbReference>